<protein>
    <submittedName>
        <fullName evidence="2">Uncharacterized protein</fullName>
    </submittedName>
</protein>
<gene>
    <name evidence="1" type="ORF">GMI68_06710</name>
    <name evidence="2" type="ORF">J7S26_03190</name>
</gene>
<evidence type="ECO:0000313" key="2">
    <source>
        <dbReference type="EMBL" id="QTU84929.1"/>
    </source>
</evidence>
<dbReference type="Proteomes" id="UP000636394">
    <property type="component" value="Unassembled WGS sequence"/>
</dbReference>
<reference evidence="2" key="2">
    <citation type="submission" date="2021-04" db="EMBL/GenBank/DDBJ databases">
        <title>Novel species in family Eggerthellaceae.</title>
        <authorList>
            <person name="Zhang G."/>
        </authorList>
    </citation>
    <scope>NUCLEOTIDE SEQUENCE</scope>
    <source>
        <strain evidence="2">Zg-886</strain>
    </source>
</reference>
<reference evidence="1 3" key="1">
    <citation type="submission" date="2019-11" db="EMBL/GenBank/DDBJ databases">
        <title>Eggerthellaceae novel genus isolated from the rectal contents of marmort.</title>
        <authorList>
            <person name="Zhang G."/>
        </authorList>
    </citation>
    <scope>NUCLEOTIDE SEQUENCE [LARGE SCALE GENOMIC DNA]</scope>
    <source>
        <strain evidence="1">Zg-886</strain>
        <strain evidence="3">zg-886</strain>
    </source>
</reference>
<evidence type="ECO:0000313" key="1">
    <source>
        <dbReference type="EMBL" id="NHM14455.1"/>
    </source>
</evidence>
<dbReference type="AlphaFoldDB" id="A0A9E6MR58"/>
<sequence>MMRTDDPAHDWDVYCDEQMRRMRAFFERGRCCECEEYVAAPKCGSRICRFGWCGDLEEFVEGDDSPELSGCVKWEV</sequence>
<keyword evidence="3" id="KW-1185">Reference proteome</keyword>
<dbReference type="EMBL" id="CP072829">
    <property type="protein sequence ID" value="QTU84929.1"/>
    <property type="molecule type" value="Genomic_DNA"/>
</dbReference>
<proteinExistence type="predicted"/>
<organism evidence="2 4">
    <name type="scientific">Xiamenia xianingshaonis</name>
    <dbReference type="NCBI Taxonomy" id="2682776"/>
    <lineage>
        <taxon>Bacteria</taxon>
        <taxon>Bacillati</taxon>
        <taxon>Actinomycetota</taxon>
        <taxon>Coriobacteriia</taxon>
        <taxon>Eggerthellales</taxon>
        <taxon>Eggerthellaceae</taxon>
        <taxon>Xiamenia</taxon>
    </lineage>
</organism>
<name>A0A9E6MR58_9ACTN</name>
<dbReference type="EMBL" id="WPCR01000007">
    <property type="protein sequence ID" value="NHM14455.1"/>
    <property type="molecule type" value="Genomic_DNA"/>
</dbReference>
<evidence type="ECO:0000313" key="3">
    <source>
        <dbReference type="Proteomes" id="UP000636394"/>
    </source>
</evidence>
<dbReference type="KEGG" id="ebz:J7S26_03190"/>
<dbReference type="RefSeq" id="WP_166339705.1">
    <property type="nucleotide sequence ID" value="NZ_CP072829.1"/>
</dbReference>
<dbReference type="Proteomes" id="UP000671910">
    <property type="component" value="Chromosome"/>
</dbReference>
<evidence type="ECO:0000313" key="4">
    <source>
        <dbReference type="Proteomes" id="UP000671910"/>
    </source>
</evidence>
<accession>A0A9E6MR58</accession>